<dbReference type="Gene3D" id="2.40.50.100">
    <property type="match status" value="1"/>
</dbReference>
<dbReference type="InterPro" id="IPR011053">
    <property type="entry name" value="Single_hybrid_motif"/>
</dbReference>
<evidence type="ECO:0000259" key="13">
    <source>
        <dbReference type="PROSITE" id="PS50968"/>
    </source>
</evidence>
<evidence type="ECO:0000256" key="12">
    <source>
        <dbReference type="SAM" id="MobiDB-lite"/>
    </source>
</evidence>
<dbReference type="GO" id="GO:0045252">
    <property type="term" value="C:oxoglutarate dehydrogenase complex"/>
    <property type="evidence" value="ECO:0007669"/>
    <property type="project" value="UniProtKB-UniRule"/>
</dbReference>
<dbReference type="InterPro" id="IPR000089">
    <property type="entry name" value="Biotin_lipoyl"/>
</dbReference>
<evidence type="ECO:0000256" key="4">
    <source>
        <dbReference type="ARBA" id="ARBA00007317"/>
    </source>
</evidence>
<protein>
    <recommendedName>
        <fullName evidence="10">Dihydrolipoyllysine-residue succinyltransferase</fullName>
        <ecNumber evidence="10">2.3.1.61</ecNumber>
    </recommendedName>
</protein>
<dbReference type="STRING" id="338963.Pcar_2941"/>
<comment type="function">
    <text evidence="2">E2 component of the 2-oxoglutarate dehydrogenase (OGDH) complex which catalyzes the second step in the conversion of 2-oxoglutarate to succinyl-CoA and CO(2).</text>
</comment>
<dbReference type="FunFam" id="3.30.559.10:FF:000007">
    <property type="entry name" value="Dihydrolipoamide acetyltransferase component of pyruvate dehydrogenase complex"/>
    <property type="match status" value="1"/>
</dbReference>
<dbReference type="InterPro" id="IPR023213">
    <property type="entry name" value="CAT-like_dom_sf"/>
</dbReference>
<dbReference type="KEGG" id="pca:Pcar_2941"/>
<dbReference type="NCBIfam" id="TIGR01347">
    <property type="entry name" value="sucB"/>
    <property type="match status" value="1"/>
</dbReference>
<dbReference type="GO" id="GO:0005829">
    <property type="term" value="C:cytosol"/>
    <property type="evidence" value="ECO:0007669"/>
    <property type="project" value="TreeGrafter"/>
</dbReference>
<feature type="domain" description="Lipoyl-binding" evidence="13">
    <location>
        <begin position="1"/>
        <end position="74"/>
    </location>
</feature>
<keyword evidence="15" id="KW-1185">Reference proteome</keyword>
<reference evidence="15" key="1">
    <citation type="submission" date="2005-10" db="EMBL/GenBank/DDBJ databases">
        <title>Complete sequence of Pelobacter carbinolicus DSM 2380.</title>
        <authorList>
            <person name="Copeland A."/>
            <person name="Lucas S."/>
            <person name="Lapidus A."/>
            <person name="Barry K."/>
            <person name="Detter J.C."/>
            <person name="Glavina T."/>
            <person name="Hammon N."/>
            <person name="Israni S."/>
            <person name="Pitluck S."/>
            <person name="Chertkov O."/>
            <person name="Schmutz J."/>
            <person name="Larimer F."/>
            <person name="Land M."/>
            <person name="Kyrpides N."/>
            <person name="Ivanova N."/>
            <person name="Richardson P."/>
        </authorList>
    </citation>
    <scope>NUCLEOTIDE SEQUENCE [LARGE SCALE GENOMIC DNA]</scope>
    <source>
        <strain evidence="15">DSM 2380 / NBRC 103641 / GraBd1</strain>
    </source>
</reference>
<proteinExistence type="inferred from homology"/>
<evidence type="ECO:0000256" key="10">
    <source>
        <dbReference type="NCBIfam" id="TIGR01347"/>
    </source>
</evidence>
<name>Q3A0D1_SYNC1</name>
<keyword evidence="8" id="KW-0012">Acyltransferase</keyword>
<evidence type="ECO:0000256" key="1">
    <source>
        <dbReference type="ARBA" id="ARBA00001938"/>
    </source>
</evidence>
<keyword evidence="6 14" id="KW-0808">Transferase</keyword>
<comment type="cofactor">
    <cofactor evidence="1">
        <name>(R)-lipoate</name>
        <dbReference type="ChEBI" id="CHEBI:83088"/>
    </cofactor>
</comment>
<dbReference type="GO" id="GO:0004149">
    <property type="term" value="F:dihydrolipoyllysine-residue succinyltransferase activity"/>
    <property type="evidence" value="ECO:0007669"/>
    <property type="project" value="UniProtKB-UniRule"/>
</dbReference>
<dbReference type="InterPro" id="IPR003016">
    <property type="entry name" value="2-oxoA_DH_lipoyl-BS"/>
</dbReference>
<dbReference type="UniPathway" id="UPA00868">
    <property type="reaction ID" value="UER00840"/>
</dbReference>
<evidence type="ECO:0000256" key="11">
    <source>
        <dbReference type="SAM" id="Coils"/>
    </source>
</evidence>
<dbReference type="OrthoDB" id="9805770at2"/>
<comment type="pathway">
    <text evidence="3">Amino-acid degradation; L-lysine degradation via saccharopine pathway; glutaryl-CoA from L-lysine: step 6/6.</text>
</comment>
<dbReference type="HOGENOM" id="CLU_016733_0_0_7"/>
<evidence type="ECO:0000256" key="7">
    <source>
        <dbReference type="ARBA" id="ARBA00022823"/>
    </source>
</evidence>
<dbReference type="SUPFAM" id="SSF51230">
    <property type="entry name" value="Single hybrid motif"/>
    <property type="match status" value="1"/>
</dbReference>
<dbReference type="EMBL" id="CP000142">
    <property type="protein sequence ID" value="ABA90176.1"/>
    <property type="molecule type" value="Genomic_DNA"/>
</dbReference>
<dbReference type="SUPFAM" id="SSF52777">
    <property type="entry name" value="CoA-dependent acyltransferases"/>
    <property type="match status" value="1"/>
</dbReference>
<sequence length="396" mass="43821">MDIRIPEIGESIIEAKLAKWHCQDGAQVQKDDLLCELETDKITLELFAETDGVVTLRTEEGETVPIGTVIAVLTEEAGQAQTTEPLEPSEPPPSDTQPAEYPAAGQETAEPEPKPPRPQKQSAVPQTETETEASPEPIEPAIPQPGAPFPNMEEDLGDHDSGDEERLSHREPLSPLRQTVARRLLAARQQTAMATTINEADLSRIMELRSQYGERFMERNGIKLGLMSFFVKACVEALREFPVINARLEEEAIVYQHFYDIGIAVATDQGLVAPVLLNADRLNFADIEKQIAELAEKARKHRLALADLQGGTFSISNGGVYGSLLSTPLLNPPQSAILGMHSIQQRPVVRDDQIVARPMMYLALSYDHRLIDGRDAVNFLKRVVERVEEPEESLLE</sequence>
<gene>
    <name evidence="14" type="primary">sucB</name>
    <name evidence="14" type="ordered locus">Pcar_2941</name>
</gene>
<feature type="coiled-coil region" evidence="11">
    <location>
        <begin position="277"/>
        <end position="304"/>
    </location>
</feature>
<dbReference type="PANTHER" id="PTHR43416:SF5">
    <property type="entry name" value="DIHYDROLIPOYLLYSINE-RESIDUE SUCCINYLTRANSFERASE COMPONENT OF 2-OXOGLUTARATE DEHYDROGENASE COMPLEX, MITOCHONDRIAL"/>
    <property type="match status" value="1"/>
</dbReference>
<dbReference type="InterPro" id="IPR001078">
    <property type="entry name" value="2-oxoacid_DH_actylTfrase"/>
</dbReference>
<comment type="similarity">
    <text evidence="4">Belongs to the 2-oxoacid dehydrogenase family.</text>
</comment>
<evidence type="ECO:0000256" key="8">
    <source>
        <dbReference type="ARBA" id="ARBA00023315"/>
    </source>
</evidence>
<organism evidence="14 15">
    <name type="scientific">Syntrophotalea carbinolica (strain DSM 2380 / NBRC 103641 / GraBd1)</name>
    <name type="common">Pelobacter carbinolicus</name>
    <dbReference type="NCBI Taxonomy" id="338963"/>
    <lineage>
        <taxon>Bacteria</taxon>
        <taxon>Pseudomonadati</taxon>
        <taxon>Thermodesulfobacteriota</taxon>
        <taxon>Desulfuromonadia</taxon>
        <taxon>Desulfuromonadales</taxon>
        <taxon>Syntrophotaleaceae</taxon>
        <taxon>Syntrophotalea</taxon>
    </lineage>
</organism>
<evidence type="ECO:0000313" key="14">
    <source>
        <dbReference type="EMBL" id="ABA90176.1"/>
    </source>
</evidence>
<dbReference type="GO" id="GO:0006099">
    <property type="term" value="P:tricarboxylic acid cycle"/>
    <property type="evidence" value="ECO:0007669"/>
    <property type="project" value="UniProtKB-UniRule"/>
</dbReference>
<accession>Q3A0D1</accession>
<evidence type="ECO:0000313" key="15">
    <source>
        <dbReference type="Proteomes" id="UP000002534"/>
    </source>
</evidence>
<dbReference type="Pfam" id="PF00198">
    <property type="entry name" value="2-oxoacid_dh"/>
    <property type="match status" value="1"/>
</dbReference>
<dbReference type="InterPro" id="IPR050537">
    <property type="entry name" value="2-oxoacid_dehydrogenase"/>
</dbReference>
<dbReference type="Proteomes" id="UP000002534">
    <property type="component" value="Chromosome"/>
</dbReference>
<keyword evidence="7" id="KW-0450">Lipoyl</keyword>
<evidence type="ECO:0000256" key="9">
    <source>
        <dbReference type="ARBA" id="ARBA00052761"/>
    </source>
</evidence>
<reference evidence="14 15" key="2">
    <citation type="journal article" date="2012" name="BMC Genomics">
        <title>The genome of Pelobacter carbinolicus reveals surprising metabolic capabilities and physiological features.</title>
        <authorList>
            <person name="Aklujkar M."/>
            <person name="Haveman S.A."/>
            <person name="Didonato R.Jr."/>
            <person name="Chertkov O."/>
            <person name="Han C.S."/>
            <person name="Land M.L."/>
            <person name="Brown P."/>
            <person name="Lovley D.R."/>
        </authorList>
    </citation>
    <scope>NUCLEOTIDE SEQUENCE [LARGE SCALE GENOMIC DNA]</scope>
    <source>
        <strain evidence="15">DSM 2380 / NBRC 103641 / GraBd1</strain>
    </source>
</reference>
<dbReference type="CDD" id="cd06849">
    <property type="entry name" value="lipoyl_domain"/>
    <property type="match status" value="1"/>
</dbReference>
<evidence type="ECO:0000256" key="6">
    <source>
        <dbReference type="ARBA" id="ARBA00022679"/>
    </source>
</evidence>
<evidence type="ECO:0000256" key="5">
    <source>
        <dbReference type="ARBA" id="ARBA00022532"/>
    </source>
</evidence>
<dbReference type="PROSITE" id="PS00189">
    <property type="entry name" value="LIPOYL"/>
    <property type="match status" value="1"/>
</dbReference>
<evidence type="ECO:0000256" key="2">
    <source>
        <dbReference type="ARBA" id="ARBA00004052"/>
    </source>
</evidence>
<feature type="compositionally biased region" description="Low complexity" evidence="12">
    <location>
        <begin position="119"/>
        <end position="136"/>
    </location>
</feature>
<dbReference type="Pfam" id="PF00364">
    <property type="entry name" value="Biotin_lipoyl"/>
    <property type="match status" value="1"/>
</dbReference>
<feature type="compositionally biased region" description="Pro residues" evidence="12">
    <location>
        <begin position="137"/>
        <end position="148"/>
    </location>
</feature>
<dbReference type="AlphaFoldDB" id="Q3A0D1"/>
<keyword evidence="5" id="KW-0816">Tricarboxylic acid cycle</keyword>
<dbReference type="NCBIfam" id="NF004309">
    <property type="entry name" value="PRK05704.1"/>
    <property type="match status" value="1"/>
</dbReference>
<feature type="region of interest" description="Disordered" evidence="12">
    <location>
        <begin position="79"/>
        <end position="175"/>
    </location>
</feature>
<dbReference type="EC" id="2.3.1.61" evidence="10"/>
<dbReference type="PANTHER" id="PTHR43416">
    <property type="entry name" value="DIHYDROLIPOYLLYSINE-RESIDUE SUCCINYLTRANSFERASE COMPONENT OF 2-OXOGLUTARATE DEHYDROGENASE COMPLEX, MITOCHONDRIAL-RELATED"/>
    <property type="match status" value="1"/>
</dbReference>
<feature type="compositionally biased region" description="Basic and acidic residues" evidence="12">
    <location>
        <begin position="158"/>
        <end position="172"/>
    </location>
</feature>
<keyword evidence="11" id="KW-0175">Coiled coil</keyword>
<evidence type="ECO:0000256" key="3">
    <source>
        <dbReference type="ARBA" id="ARBA00005145"/>
    </source>
</evidence>
<dbReference type="GO" id="GO:0033512">
    <property type="term" value="P:L-lysine catabolic process to acetyl-CoA via saccharopine"/>
    <property type="evidence" value="ECO:0007669"/>
    <property type="project" value="UniProtKB-UniPathway"/>
</dbReference>
<dbReference type="PROSITE" id="PS50968">
    <property type="entry name" value="BIOTINYL_LIPOYL"/>
    <property type="match status" value="1"/>
</dbReference>
<dbReference type="InterPro" id="IPR006255">
    <property type="entry name" value="SucB"/>
</dbReference>
<dbReference type="RefSeq" id="WP_011342729.1">
    <property type="nucleotide sequence ID" value="NC_007498.2"/>
</dbReference>
<dbReference type="eggNOG" id="COG0508">
    <property type="taxonomic scope" value="Bacteria"/>
</dbReference>
<comment type="catalytic activity">
    <reaction evidence="9">
        <text>N(6)-[(R)-dihydrolipoyl]-L-lysyl-[protein] + succinyl-CoA = N(6)-[(R)-S(8)-succinyldihydrolipoyl]-L-lysyl-[protein] + CoA</text>
        <dbReference type="Rhea" id="RHEA:15213"/>
        <dbReference type="Rhea" id="RHEA-COMP:10475"/>
        <dbReference type="Rhea" id="RHEA-COMP:20092"/>
        <dbReference type="ChEBI" id="CHEBI:57287"/>
        <dbReference type="ChEBI" id="CHEBI:57292"/>
        <dbReference type="ChEBI" id="CHEBI:83100"/>
        <dbReference type="ChEBI" id="CHEBI:83120"/>
        <dbReference type="EC" id="2.3.1.61"/>
    </reaction>
</comment>
<dbReference type="Gene3D" id="3.30.559.10">
    <property type="entry name" value="Chloramphenicol acetyltransferase-like domain"/>
    <property type="match status" value="1"/>
</dbReference>